<dbReference type="SUPFAM" id="SSF103473">
    <property type="entry name" value="MFS general substrate transporter"/>
    <property type="match status" value="1"/>
</dbReference>
<evidence type="ECO:0000256" key="1">
    <source>
        <dbReference type="ARBA" id="ARBA00004651"/>
    </source>
</evidence>
<dbReference type="PROSITE" id="PS50850">
    <property type="entry name" value="MFS"/>
    <property type="match status" value="1"/>
</dbReference>
<keyword evidence="3 8" id="KW-0812">Transmembrane</keyword>
<organism evidence="10 11">
    <name type="scientific">Pseudomonas maioricensis</name>
    <dbReference type="NCBI Taxonomy" id="1766623"/>
    <lineage>
        <taxon>Bacteria</taxon>
        <taxon>Pseudomonadati</taxon>
        <taxon>Pseudomonadota</taxon>
        <taxon>Gammaproteobacteria</taxon>
        <taxon>Pseudomonadales</taxon>
        <taxon>Pseudomonadaceae</taxon>
        <taxon>Pseudomonas</taxon>
    </lineage>
</organism>
<dbReference type="Gene3D" id="1.20.1250.20">
    <property type="entry name" value="MFS general substrate transporter like domains"/>
    <property type="match status" value="2"/>
</dbReference>
<name>A0ABS9ZK70_9PSED</name>
<keyword evidence="11" id="KW-1185">Reference proteome</keyword>
<reference evidence="10 11" key="1">
    <citation type="submission" date="2015-12" db="EMBL/GenBank/DDBJ databases">
        <title>Phylogenomics in the description of a new species in the Pseudomonas syringae group.</title>
        <authorList>
            <person name="Busquets A."/>
            <person name="Gomila M."/>
            <person name="Beiki F."/>
            <person name="Rahimian H."/>
            <person name="Mulet M."/>
            <person name="Sanchez D."/>
            <person name="Garcia-Valdes E."/>
            <person name="Lalucat J."/>
        </authorList>
    </citation>
    <scope>NUCLEOTIDE SEQUENCE [LARGE SCALE GENOMIC DNA]</scope>
    <source>
        <strain evidence="10 11">S25</strain>
    </source>
</reference>
<dbReference type="InterPro" id="IPR050382">
    <property type="entry name" value="MFS_Na/Anion_cotransporter"/>
</dbReference>
<evidence type="ECO:0000256" key="6">
    <source>
        <dbReference type="ARBA" id="ARBA00038514"/>
    </source>
</evidence>
<dbReference type="Proteomes" id="UP001320513">
    <property type="component" value="Unassembled WGS sequence"/>
</dbReference>
<comment type="subcellular location">
    <subcellularLocation>
        <location evidence="1">Cell membrane</location>
        <topology evidence="1">Multi-pass membrane protein</topology>
    </subcellularLocation>
</comment>
<evidence type="ECO:0000256" key="2">
    <source>
        <dbReference type="ARBA" id="ARBA00022475"/>
    </source>
</evidence>
<feature type="transmembrane region" description="Helical" evidence="8">
    <location>
        <begin position="79"/>
        <end position="97"/>
    </location>
</feature>
<evidence type="ECO:0000259" key="9">
    <source>
        <dbReference type="PROSITE" id="PS50850"/>
    </source>
</evidence>
<evidence type="ECO:0000256" key="3">
    <source>
        <dbReference type="ARBA" id="ARBA00022692"/>
    </source>
</evidence>
<feature type="transmembrane region" description="Helical" evidence="8">
    <location>
        <begin position="52"/>
        <end position="72"/>
    </location>
</feature>
<feature type="domain" description="Major facilitator superfamily (MFS) profile" evidence="9">
    <location>
        <begin position="13"/>
        <end position="433"/>
    </location>
</feature>
<dbReference type="PANTHER" id="PTHR11662:SF399">
    <property type="entry name" value="FI19708P1-RELATED"/>
    <property type="match status" value="1"/>
</dbReference>
<feature type="transmembrane region" description="Helical" evidence="8">
    <location>
        <begin position="377"/>
        <end position="401"/>
    </location>
</feature>
<evidence type="ECO:0000313" key="11">
    <source>
        <dbReference type="Proteomes" id="UP001320513"/>
    </source>
</evidence>
<dbReference type="PANTHER" id="PTHR11662">
    <property type="entry name" value="SOLUTE CARRIER FAMILY 17"/>
    <property type="match status" value="1"/>
</dbReference>
<feature type="region of interest" description="Disordered" evidence="7">
    <location>
        <begin position="439"/>
        <end position="459"/>
    </location>
</feature>
<proteinExistence type="inferred from homology"/>
<feature type="transmembrane region" description="Helical" evidence="8">
    <location>
        <begin position="248"/>
        <end position="273"/>
    </location>
</feature>
<dbReference type="InterPro" id="IPR020846">
    <property type="entry name" value="MFS_dom"/>
</dbReference>
<evidence type="ECO:0000256" key="8">
    <source>
        <dbReference type="SAM" id="Phobius"/>
    </source>
</evidence>
<dbReference type="InterPro" id="IPR011701">
    <property type="entry name" value="MFS"/>
</dbReference>
<keyword evidence="5 8" id="KW-0472">Membrane</keyword>
<dbReference type="Pfam" id="PF07690">
    <property type="entry name" value="MFS_1"/>
    <property type="match status" value="1"/>
</dbReference>
<accession>A0ABS9ZK70</accession>
<dbReference type="EMBL" id="LOHG01000009">
    <property type="protein sequence ID" value="MCI8210979.1"/>
    <property type="molecule type" value="Genomic_DNA"/>
</dbReference>
<gene>
    <name evidence="10" type="ORF">AUC61_15705</name>
</gene>
<feature type="transmembrane region" description="Helical" evidence="8">
    <location>
        <begin position="173"/>
        <end position="194"/>
    </location>
</feature>
<comment type="caution">
    <text evidence="10">The sequence shown here is derived from an EMBL/GenBank/DDBJ whole genome shotgun (WGS) entry which is preliminary data.</text>
</comment>
<feature type="transmembrane region" description="Helical" evidence="8">
    <location>
        <begin position="407"/>
        <end position="428"/>
    </location>
</feature>
<dbReference type="InterPro" id="IPR036259">
    <property type="entry name" value="MFS_trans_sf"/>
</dbReference>
<evidence type="ECO:0000256" key="4">
    <source>
        <dbReference type="ARBA" id="ARBA00022989"/>
    </source>
</evidence>
<protein>
    <submittedName>
        <fullName evidence="10">Glucarate transporter</fullName>
    </submittedName>
</protein>
<dbReference type="RefSeq" id="WP_243247183.1">
    <property type="nucleotide sequence ID" value="NZ_LOHG01000009.1"/>
</dbReference>
<sequence length="459" mass="49879">MQQSKPTHVRYLILLMLFLVTTINYADRATIAIAGSSLQKDLGIDAVTLGYIFSAFGWAYVAGQIPGGWLLDRFGSKKIYALSIFTWSLFTLLQGYVGEFGVGSAVVVLFMLRFMVGLAEAPSFPGNARIVAAWFPTAERGTASAIFNSAQYFATVLFAPLMGWIVYKFGWQHVFVVMGAIGIVFSAVWMKVIYSPRQHPRINKEEFDHIANNGGMVDMDQDQGKGKGTSGGPKWDYIRQLLTNRMMLGIYLSQYCINGITYFFLTWFPVYLVQERGMTILKAGIIASLPAICGFIGGVLGGVISDYLLRKGHSLTFARKAPIIGGLLLSTTIVACNYVDIEWMVVGFMALAFFGKGVGALGWAVMSDASPKQIAGLSGGLFNTFGNIASITTPIVIGYIISSTGSFKWALVFVGANAVVAVFSYIFIVGEIKRVELKEPPTKGPLTGEDASELSQAKS</sequence>
<dbReference type="NCBIfam" id="TIGR00893">
    <property type="entry name" value="2A0114"/>
    <property type="match status" value="1"/>
</dbReference>
<evidence type="ECO:0000256" key="7">
    <source>
        <dbReference type="SAM" id="MobiDB-lite"/>
    </source>
</evidence>
<keyword evidence="4 8" id="KW-1133">Transmembrane helix</keyword>
<feature type="transmembrane region" description="Helical" evidence="8">
    <location>
        <begin position="145"/>
        <end position="167"/>
    </location>
</feature>
<feature type="transmembrane region" description="Helical" evidence="8">
    <location>
        <begin position="321"/>
        <end position="339"/>
    </location>
</feature>
<dbReference type="InterPro" id="IPR000849">
    <property type="entry name" value="Sugar_P_transporter"/>
</dbReference>
<dbReference type="PIRSF" id="PIRSF002808">
    <property type="entry name" value="Hexose_phosphate_transp"/>
    <property type="match status" value="1"/>
</dbReference>
<dbReference type="CDD" id="cd17319">
    <property type="entry name" value="MFS_ExuT_GudP_like"/>
    <property type="match status" value="1"/>
</dbReference>
<feature type="transmembrane region" description="Helical" evidence="8">
    <location>
        <begin position="345"/>
        <end position="365"/>
    </location>
</feature>
<evidence type="ECO:0000256" key="5">
    <source>
        <dbReference type="ARBA" id="ARBA00023136"/>
    </source>
</evidence>
<feature type="transmembrane region" description="Helical" evidence="8">
    <location>
        <begin position="103"/>
        <end position="124"/>
    </location>
</feature>
<feature type="transmembrane region" description="Helical" evidence="8">
    <location>
        <begin position="285"/>
        <end position="309"/>
    </location>
</feature>
<comment type="similarity">
    <text evidence="6">Belongs to the major facilitator superfamily. Phthalate permease family.</text>
</comment>
<evidence type="ECO:0000313" key="10">
    <source>
        <dbReference type="EMBL" id="MCI8210979.1"/>
    </source>
</evidence>
<keyword evidence="2" id="KW-1003">Cell membrane</keyword>